<protein>
    <submittedName>
        <fullName evidence="3">RNA-binding protein</fullName>
    </submittedName>
</protein>
<dbReference type="PATRIC" id="fig|1549858.7.peg.3207"/>
<name>A0A0D1M2U6_9SPHN</name>
<dbReference type="Pfam" id="PF01479">
    <property type="entry name" value="S4"/>
    <property type="match status" value="1"/>
</dbReference>
<keyword evidence="1" id="KW-0694">RNA-binding</keyword>
<dbReference type="SUPFAM" id="SSF55174">
    <property type="entry name" value="Alpha-L RNA-binding motif"/>
    <property type="match status" value="1"/>
</dbReference>
<dbReference type="CDD" id="cd00165">
    <property type="entry name" value="S4"/>
    <property type="match status" value="1"/>
</dbReference>
<evidence type="ECO:0000313" key="3">
    <source>
        <dbReference type="EMBL" id="KIU26300.1"/>
    </source>
</evidence>
<feature type="domain" description="RNA-binding S4" evidence="2">
    <location>
        <begin position="6"/>
        <end position="69"/>
    </location>
</feature>
<dbReference type="InterPro" id="IPR036986">
    <property type="entry name" value="S4_RNA-bd_sf"/>
</dbReference>
<reference evidence="3 4" key="1">
    <citation type="submission" date="2015-01" db="EMBL/GenBank/DDBJ databases">
        <title>Genome of Sphingomonas taxi strain 30a.</title>
        <authorList>
            <person name="Eevers N."/>
            <person name="Van Hamme J."/>
            <person name="Bottos E."/>
            <person name="Weyens N."/>
            <person name="Vangronsveld J."/>
        </authorList>
    </citation>
    <scope>NUCLEOTIDE SEQUENCE [LARGE SCALE GENOMIC DNA]</scope>
    <source>
        <strain evidence="3 4">30a</strain>
    </source>
</reference>
<dbReference type="AlphaFoldDB" id="A0A0D1M2U6"/>
<comment type="caution">
    <text evidence="3">The sequence shown here is derived from an EMBL/GenBank/DDBJ whole genome shotgun (WGS) entry which is preliminary data.</text>
</comment>
<evidence type="ECO:0000313" key="4">
    <source>
        <dbReference type="Proteomes" id="UP000033203"/>
    </source>
</evidence>
<dbReference type="PROSITE" id="PS50889">
    <property type="entry name" value="S4"/>
    <property type="match status" value="1"/>
</dbReference>
<dbReference type="EMBL" id="JXTP01000082">
    <property type="protein sequence ID" value="KIU26300.1"/>
    <property type="molecule type" value="Genomic_DNA"/>
</dbReference>
<organism evidence="3 4">
    <name type="scientific">Sphingomonas melonis</name>
    <dbReference type="NCBI Taxonomy" id="152682"/>
    <lineage>
        <taxon>Bacteria</taxon>
        <taxon>Pseudomonadati</taxon>
        <taxon>Pseudomonadota</taxon>
        <taxon>Alphaproteobacteria</taxon>
        <taxon>Sphingomonadales</taxon>
        <taxon>Sphingomonadaceae</taxon>
        <taxon>Sphingomonas</taxon>
    </lineage>
</organism>
<dbReference type="GO" id="GO:0003723">
    <property type="term" value="F:RNA binding"/>
    <property type="evidence" value="ECO:0007669"/>
    <property type="project" value="UniProtKB-KW"/>
</dbReference>
<gene>
    <name evidence="3" type="ORF">SR41_15255</name>
</gene>
<evidence type="ECO:0000256" key="1">
    <source>
        <dbReference type="PROSITE-ProRule" id="PRU00182"/>
    </source>
</evidence>
<proteinExistence type="predicted"/>
<dbReference type="SMART" id="SM00363">
    <property type="entry name" value="S4"/>
    <property type="match status" value="1"/>
</dbReference>
<dbReference type="Gene3D" id="3.10.290.10">
    <property type="entry name" value="RNA-binding S4 domain"/>
    <property type="match status" value="1"/>
</dbReference>
<evidence type="ECO:0000259" key="2">
    <source>
        <dbReference type="SMART" id="SM00363"/>
    </source>
</evidence>
<accession>A0A0D1M2U6</accession>
<dbReference type="InterPro" id="IPR002942">
    <property type="entry name" value="S4_RNA-bd"/>
</dbReference>
<dbReference type="Proteomes" id="UP000033203">
    <property type="component" value="Unassembled WGS sequence"/>
</dbReference>
<sequence>MADATMRLDRFLWFVRLAKTREAAQAIACEGRLRIDGRPVGRSAAPVRVGNILTFAHQGRVRVLRVEALPLRRGPAPEAQGCYQELVANVSQTPAID</sequence>